<accession>A0ABP0EDR9</accession>
<feature type="domain" description="DNA/RNA-binding protein Alba-like" evidence="1">
    <location>
        <begin position="35"/>
        <end position="95"/>
    </location>
</feature>
<sequence length="152" mass="16974">MLTTVPTSAVGRIPFEQYVQDIHKKTNTIIKSGVNLIKVRRNDSMKDKIEHVLEGMKGNVLVVAKGEGIGKLVSVVEISMGKNANQSIRQFNKLEGFVERKKSSENSEAVNETADCVQVRTVPLMCVLLVHGSDGDEIERELEESKWTVQHR</sequence>
<proteinExistence type="predicted"/>
<evidence type="ECO:0000259" key="1">
    <source>
        <dbReference type="Pfam" id="PF01918"/>
    </source>
</evidence>
<dbReference type="Proteomes" id="UP001497600">
    <property type="component" value="Chromosome E"/>
</dbReference>
<name>A0ABP0EDR9_9ASCO</name>
<organism evidence="2 3">
    <name type="scientific">[Candida] anglica</name>
    <dbReference type="NCBI Taxonomy" id="148631"/>
    <lineage>
        <taxon>Eukaryota</taxon>
        <taxon>Fungi</taxon>
        <taxon>Dikarya</taxon>
        <taxon>Ascomycota</taxon>
        <taxon>Saccharomycotina</taxon>
        <taxon>Pichiomycetes</taxon>
        <taxon>Debaryomycetaceae</taxon>
        <taxon>Kurtzmaniella</taxon>
    </lineage>
</organism>
<evidence type="ECO:0000313" key="2">
    <source>
        <dbReference type="EMBL" id="CAK7909684.1"/>
    </source>
</evidence>
<dbReference type="InterPro" id="IPR002775">
    <property type="entry name" value="DNA/RNA-bd_Alba-like"/>
</dbReference>
<dbReference type="Pfam" id="PF01918">
    <property type="entry name" value="Alba"/>
    <property type="match status" value="1"/>
</dbReference>
<dbReference type="EMBL" id="OZ004257">
    <property type="protein sequence ID" value="CAK7909684.1"/>
    <property type="molecule type" value="Genomic_DNA"/>
</dbReference>
<evidence type="ECO:0000313" key="3">
    <source>
        <dbReference type="Proteomes" id="UP001497600"/>
    </source>
</evidence>
<keyword evidence="3" id="KW-1185">Reference proteome</keyword>
<gene>
    <name evidence="2" type="ORF">CAAN4_E16028</name>
</gene>
<protein>
    <recommendedName>
        <fullName evidence="1">DNA/RNA-binding protein Alba-like domain-containing protein</fullName>
    </recommendedName>
</protein>
<reference evidence="2 3" key="1">
    <citation type="submission" date="2024-01" db="EMBL/GenBank/DDBJ databases">
        <authorList>
            <consortium name="Genoscope - CEA"/>
            <person name="William W."/>
        </authorList>
    </citation>
    <scope>NUCLEOTIDE SEQUENCE [LARGE SCALE GENOMIC DNA]</scope>
    <source>
        <strain evidence="2 3">29B2s-10</strain>
    </source>
</reference>